<dbReference type="EMBL" id="BK016062">
    <property type="protein sequence ID" value="DAF91952.1"/>
    <property type="molecule type" value="Genomic_DNA"/>
</dbReference>
<evidence type="ECO:0000313" key="1">
    <source>
        <dbReference type="EMBL" id="DAF91952.1"/>
    </source>
</evidence>
<proteinExistence type="predicted"/>
<reference evidence="1" key="1">
    <citation type="journal article" date="2021" name="Proc. Natl. Acad. Sci. U.S.A.">
        <title>A Catalog of Tens of Thousands of Viruses from Human Metagenomes Reveals Hidden Associations with Chronic Diseases.</title>
        <authorList>
            <person name="Tisza M.J."/>
            <person name="Buck C.B."/>
        </authorList>
    </citation>
    <scope>NUCLEOTIDE SEQUENCE</scope>
    <source>
        <strain evidence="1">CtZkC8</strain>
    </source>
</reference>
<protein>
    <submittedName>
        <fullName evidence="1">Uncharacterized protein</fullName>
    </submittedName>
</protein>
<sequence length="29" mass="3539">MKEVLKDWLHRNMMHEDISSFKAFVMNNS</sequence>
<organism evidence="1">
    <name type="scientific">Podoviridae sp. ctZkC8</name>
    <dbReference type="NCBI Taxonomy" id="2825259"/>
    <lineage>
        <taxon>Viruses</taxon>
        <taxon>Duplodnaviria</taxon>
        <taxon>Heunggongvirae</taxon>
        <taxon>Uroviricota</taxon>
        <taxon>Caudoviricetes</taxon>
    </lineage>
</organism>
<name>A0A8S5UBV3_9CAUD</name>
<accession>A0A8S5UBV3</accession>